<dbReference type="PROSITE" id="PS51272">
    <property type="entry name" value="SLH"/>
    <property type="match status" value="3"/>
</dbReference>
<evidence type="ECO:0000256" key="2">
    <source>
        <dbReference type="SAM" id="SignalP"/>
    </source>
</evidence>
<feature type="region of interest" description="Disordered" evidence="1">
    <location>
        <begin position="828"/>
        <end position="852"/>
    </location>
</feature>
<reference evidence="5" key="1">
    <citation type="submission" date="2011-06" db="EMBL/GenBank/DDBJ databases">
        <title>Complete genome sequence of Paenibacillus mucilaginosus KNP414.</title>
        <authorList>
            <person name="Wang J."/>
            <person name="Hu S."/>
            <person name="Hu X."/>
            <person name="Zhang B."/>
            <person name="Dong D."/>
            <person name="Zhang S."/>
            <person name="Zhao K."/>
            <person name="Wu D."/>
        </authorList>
    </citation>
    <scope>NUCLEOTIDE SEQUENCE [LARGE SCALE GENOMIC DNA]</scope>
    <source>
        <strain evidence="5">KNP414</strain>
    </source>
</reference>
<evidence type="ECO:0000313" key="4">
    <source>
        <dbReference type="EMBL" id="AEI40031.1"/>
    </source>
</evidence>
<feature type="chain" id="PRO_5003370498" evidence="2">
    <location>
        <begin position="39"/>
        <end position="1265"/>
    </location>
</feature>
<feature type="compositionally biased region" description="Low complexity" evidence="1">
    <location>
        <begin position="280"/>
        <end position="293"/>
    </location>
</feature>
<feature type="signal peptide" evidence="2">
    <location>
        <begin position="1"/>
        <end position="38"/>
    </location>
</feature>
<dbReference type="Pfam" id="PF21582">
    <property type="entry name" value="CBM30"/>
    <property type="match status" value="3"/>
</dbReference>
<dbReference type="EMBL" id="CP002869">
    <property type="protein sequence ID" value="AEI40031.1"/>
    <property type="molecule type" value="Genomic_DNA"/>
</dbReference>
<feature type="domain" description="SLH" evidence="3">
    <location>
        <begin position="1146"/>
        <end position="1205"/>
    </location>
</feature>
<dbReference type="Proteomes" id="UP000006620">
    <property type="component" value="Chromosome"/>
</dbReference>
<dbReference type="AlphaFoldDB" id="F8FME8"/>
<feature type="domain" description="SLH" evidence="3">
    <location>
        <begin position="1211"/>
        <end position="1265"/>
    </location>
</feature>
<gene>
    <name evidence="4" type="ordered locus">KNP414_01467</name>
</gene>
<sequence>MNSTASSRVKRFTYMIKLLLCTAIVLAGAVPLSLSASAQPLPDLVFFGENPNTSHWGVEVQKENDLLPFDASVAFNGHPAHRVTNVSGGWWGIGMTLQWTTRDISGYIPYGALEFELKGSRGGELLQFSLSDGRSPAAETGSVPAEASASWNHVTIPLAQFPQIGSFPASAWNTLLITKVNGEDLNTLWLSDMKFTSRYITGYEPLILTAPQGTVPAMPSVVTAVYSDSTTTEVPVTWSGVPDGSAAGAFTVQGHVAGVSVQPTAEVTVGTEADQGTGSEEPQPAQETPPAVETPSLETVPSSGQQEHVVFEGVRTDQYFGSGGSLKLETDLVSTSSLPVDSTVEGTYNGQPSYKIAVTKLADPNWGYWNGVLAADGWTSYSLEAFREGTLEFYVKGAAGGEDFVIGIMDTNDVKSVLSLSGLAQTVTTDWSLIRIPLSRFTEQAPDLDLSIIDKVVLENASTQGEMSVWLNRIKFTQNPAAELEIASVDPVKAVTVAGLPPELPQEVPVTYENGTTGTANVSWEAGDGYRVRGRYTVRGTILQDTGPVPVTAEVTVVRALSDEPHVIFLDKKKAQWASAEGHFSLGMEQALDDQGMPVTNEQGNPVMTLPIDPQVTFGGLPAYRLQVTRIPGPNWGYWGTGLTMDNWNPVDLEALYERGSLDFMIKGLAGGESFSVVLTDRAGALGTVKLSDVAAVTTGWRQVSIPLKRLVPVSSAHRLKESTAVTLTSDTGTGAAPLTVWLSDMRLASEASREVVRFGTKLTVPASQLPQLPELPATAEAVYNDGTAEQVPVAWDAVTFSSWGYPNPVQGTAQGIDLPATLQFTVEGSRSSGSSGSGSGSGSAGMPEEPEAPIAAPVVPAASSLYPNGAAGTYTLPALKPAVDPADALLAVVNVQPGALKEGYKAAAPGPGQRPVMHIKVPYMSGVTGYAVELPAGTVSGAYPDAELSVTTDLGRVVLPADLLNPDQLNGAAAIRLVIRRSDTADMKKTVREQVGGRTVLDIHLEADGVILPWESREKRVLVSPDYAPTDEELEHPERLVILYLGEDGEAEPVPSGRYDRTGGRMIFSAGHFSRYAVAWGSRTFGDLAGYGWAQEAVELLASRGIVQGTGPTEFAPGRGVTRAEFVSLLVRTLDLAGLPAEADFRDVDPSSPHYQAIAAAARLGIAGGIGGGLFAPDAPVSRQDVIVLTERALERAGRLHAGAADSLPSGVFRDAEDLAGYAVPAVSALYGAGLIEGAGGLLRPEAEMSRAEAAVLLNRIYPY</sequence>
<reference evidence="4 5" key="2">
    <citation type="journal article" date="2013" name="Genome Announc.">
        <title>Genome Sequence of Growth-Improving Paenibacillus mucilaginosus Strain KNP414.</title>
        <authorList>
            <person name="Lu J.J."/>
            <person name="Wang J.F."/>
            <person name="Hu X.F."/>
        </authorList>
    </citation>
    <scope>NUCLEOTIDE SEQUENCE [LARGE SCALE GENOMIC DNA]</scope>
    <source>
        <strain evidence="4 5">KNP414</strain>
    </source>
</reference>
<dbReference type="PATRIC" id="fig|1036673.3.peg.1290"/>
<dbReference type="Pfam" id="PF07532">
    <property type="entry name" value="Big_4"/>
    <property type="match status" value="3"/>
</dbReference>
<feature type="region of interest" description="Disordered" evidence="1">
    <location>
        <begin position="272"/>
        <end position="299"/>
    </location>
</feature>
<dbReference type="InterPro" id="IPR048758">
    <property type="entry name" value="CBM30"/>
</dbReference>
<feature type="domain" description="SLH" evidence="3">
    <location>
        <begin position="1082"/>
        <end position="1145"/>
    </location>
</feature>
<dbReference type="InterPro" id="IPR001119">
    <property type="entry name" value="SLH_dom"/>
</dbReference>
<evidence type="ECO:0000256" key="1">
    <source>
        <dbReference type="SAM" id="MobiDB-lite"/>
    </source>
</evidence>
<keyword evidence="2" id="KW-0732">Signal</keyword>
<evidence type="ECO:0000313" key="5">
    <source>
        <dbReference type="Proteomes" id="UP000006620"/>
    </source>
</evidence>
<dbReference type="InterPro" id="IPR008979">
    <property type="entry name" value="Galactose-bd-like_sf"/>
</dbReference>
<dbReference type="Pfam" id="PF00395">
    <property type="entry name" value="SLH"/>
    <property type="match status" value="3"/>
</dbReference>
<dbReference type="SUPFAM" id="SSF49785">
    <property type="entry name" value="Galactose-binding domain-like"/>
    <property type="match status" value="3"/>
</dbReference>
<dbReference type="KEGG" id="pms:KNP414_01467"/>
<dbReference type="HOGENOM" id="CLU_264431_0_0_9"/>
<name>F8FME8_PAEMK</name>
<proteinExistence type="predicted"/>
<protein>
    <submittedName>
        <fullName evidence="4">S-layer domain protein</fullName>
    </submittedName>
</protein>
<dbReference type="Gene3D" id="2.60.120.430">
    <property type="entry name" value="Galactose-binding lectin"/>
    <property type="match status" value="3"/>
</dbReference>
<evidence type="ECO:0000259" key="3">
    <source>
        <dbReference type="PROSITE" id="PS51272"/>
    </source>
</evidence>
<dbReference type="InterPro" id="IPR011081">
    <property type="entry name" value="Big_4"/>
</dbReference>
<organism evidence="4 5">
    <name type="scientific">Paenibacillus mucilaginosus (strain KNP414)</name>
    <dbReference type="NCBI Taxonomy" id="1036673"/>
    <lineage>
        <taxon>Bacteria</taxon>
        <taxon>Bacillati</taxon>
        <taxon>Bacillota</taxon>
        <taxon>Bacilli</taxon>
        <taxon>Bacillales</taxon>
        <taxon>Paenibacillaceae</taxon>
        <taxon>Paenibacillus</taxon>
    </lineage>
</organism>
<accession>F8FME8</accession>